<keyword evidence="4" id="KW-1185">Reference proteome</keyword>
<feature type="domain" description="WYL" evidence="1">
    <location>
        <begin position="143"/>
        <end position="218"/>
    </location>
</feature>
<organism evidence="3 4">
    <name type="scientific">Wujia chipingensis</name>
    <dbReference type="NCBI Taxonomy" id="2763670"/>
    <lineage>
        <taxon>Bacteria</taxon>
        <taxon>Bacillati</taxon>
        <taxon>Bacillota</taxon>
        <taxon>Clostridia</taxon>
        <taxon>Lachnospirales</taxon>
        <taxon>Lachnospiraceae</taxon>
        <taxon>Wujia</taxon>
    </lineage>
</organism>
<name>A0A7G9FNR3_9FIRM</name>
<protein>
    <submittedName>
        <fullName evidence="3">WYL domain-containing protein</fullName>
    </submittedName>
</protein>
<dbReference type="PANTHER" id="PTHR34580">
    <property type="match status" value="1"/>
</dbReference>
<dbReference type="PROSITE" id="PS52050">
    <property type="entry name" value="WYL"/>
    <property type="match status" value="1"/>
</dbReference>
<dbReference type="InterPro" id="IPR057727">
    <property type="entry name" value="WCX_dom"/>
</dbReference>
<evidence type="ECO:0000259" key="1">
    <source>
        <dbReference type="Pfam" id="PF13280"/>
    </source>
</evidence>
<dbReference type="KEGG" id="wcp:H9Q76_02565"/>
<gene>
    <name evidence="3" type="ORF">H9Q76_02565</name>
</gene>
<feature type="domain" description="WCX" evidence="2">
    <location>
        <begin position="250"/>
        <end position="324"/>
    </location>
</feature>
<dbReference type="AlphaFoldDB" id="A0A7G9FNR3"/>
<evidence type="ECO:0000259" key="2">
    <source>
        <dbReference type="Pfam" id="PF25583"/>
    </source>
</evidence>
<proteinExistence type="predicted"/>
<evidence type="ECO:0000313" key="4">
    <source>
        <dbReference type="Proteomes" id="UP000515819"/>
    </source>
</evidence>
<dbReference type="InterPro" id="IPR036388">
    <property type="entry name" value="WH-like_DNA-bd_sf"/>
</dbReference>
<dbReference type="RefSeq" id="WP_117781515.1">
    <property type="nucleotide sequence ID" value="NZ_CP060632.1"/>
</dbReference>
<accession>A0A7G9FNR3</accession>
<dbReference type="InterPro" id="IPR026881">
    <property type="entry name" value="WYL_dom"/>
</dbReference>
<dbReference type="Proteomes" id="UP000515819">
    <property type="component" value="Chromosome"/>
</dbReference>
<reference evidence="3 4" key="1">
    <citation type="submission" date="2020-08" db="EMBL/GenBank/DDBJ databases">
        <authorList>
            <person name="Liu C."/>
            <person name="Sun Q."/>
        </authorList>
    </citation>
    <scope>NUCLEOTIDE SEQUENCE [LARGE SCALE GENOMIC DNA]</scope>
    <source>
        <strain evidence="3 4">NSJ-4</strain>
    </source>
</reference>
<dbReference type="EMBL" id="CP060632">
    <property type="protein sequence ID" value="QNM00195.1"/>
    <property type="molecule type" value="Genomic_DNA"/>
</dbReference>
<dbReference type="Pfam" id="PF13280">
    <property type="entry name" value="WYL"/>
    <property type="match status" value="1"/>
</dbReference>
<dbReference type="Gene3D" id="1.10.10.10">
    <property type="entry name" value="Winged helix-like DNA-binding domain superfamily/Winged helix DNA-binding domain"/>
    <property type="match status" value="1"/>
</dbReference>
<dbReference type="SUPFAM" id="SSF46785">
    <property type="entry name" value="Winged helix' DNA-binding domain"/>
    <property type="match status" value="1"/>
</dbReference>
<dbReference type="PANTHER" id="PTHR34580:SF1">
    <property type="entry name" value="PROTEIN PAFC"/>
    <property type="match status" value="1"/>
</dbReference>
<dbReference type="InterPro" id="IPR036390">
    <property type="entry name" value="WH_DNA-bd_sf"/>
</dbReference>
<dbReference type="Pfam" id="PF25583">
    <property type="entry name" value="WCX"/>
    <property type="match status" value="1"/>
</dbReference>
<evidence type="ECO:0000313" key="3">
    <source>
        <dbReference type="EMBL" id="QNM00195.1"/>
    </source>
</evidence>
<dbReference type="InterPro" id="IPR051534">
    <property type="entry name" value="CBASS_pafABC_assoc_protein"/>
</dbReference>
<sequence>MAKSENQKLKLLYIRKFLLEQTDKDHRVTTAQIIDELTKHEIKAERKSIYDDIECLRSFGMDIKRVQKDRTYSYYVANRPFELPELKLLVDSVQSAKFITKKKTNELIKKIEKLAGKFEASQLQRQVFVAGRVKTMNDSIYRNVDHLHAAISENSQIQFHYFQWNVKKEAELRKGGAFYKVSPWALTCSDGNYYLVAYDEQEEKIKHFRVDKMLDIQMTEEKRLGREVFNEFDTAVYDKKMFGMFGGTEERVKLLCDNELANVILDRFGRDVNLIPKGEKQFTVNVDVAVSRQFVFWVMGLGDGAKIVAPESVVSLVQAEIERLQLQYKKE</sequence>